<dbReference type="EMBL" id="BLZA01000048">
    <property type="protein sequence ID" value="GHJ89582.1"/>
    <property type="molecule type" value="Genomic_DNA"/>
</dbReference>
<name>A0A8H3TYS6_9TREE</name>
<dbReference type="AlphaFoldDB" id="A0A8H3TYS6"/>
<organism evidence="1 2">
    <name type="scientific">Naganishia liquefaciens</name>
    <dbReference type="NCBI Taxonomy" id="104408"/>
    <lineage>
        <taxon>Eukaryota</taxon>
        <taxon>Fungi</taxon>
        <taxon>Dikarya</taxon>
        <taxon>Basidiomycota</taxon>
        <taxon>Agaricomycotina</taxon>
        <taxon>Tremellomycetes</taxon>
        <taxon>Filobasidiales</taxon>
        <taxon>Filobasidiaceae</taxon>
        <taxon>Naganishia</taxon>
    </lineage>
</organism>
<reference evidence="1" key="1">
    <citation type="submission" date="2020-07" db="EMBL/GenBank/DDBJ databases">
        <title>Draft Genome Sequence of a Deep-Sea Yeast, Naganishia (Cryptococcus) liquefaciens strain N6.</title>
        <authorList>
            <person name="Han Y.W."/>
            <person name="Kajitani R."/>
            <person name="Morimoto H."/>
            <person name="Parhat M."/>
            <person name="Tsubouchi H."/>
            <person name="Bakenova O."/>
            <person name="Ogata M."/>
            <person name="Argunhan B."/>
            <person name="Aoki R."/>
            <person name="Kajiwara S."/>
            <person name="Itoh T."/>
            <person name="Iwasaki H."/>
        </authorList>
    </citation>
    <scope>NUCLEOTIDE SEQUENCE</scope>
    <source>
        <strain evidence="1">N6</strain>
    </source>
</reference>
<gene>
    <name evidence="1" type="ORF">NliqN6_5984</name>
</gene>
<dbReference type="Proteomes" id="UP000620104">
    <property type="component" value="Unassembled WGS sequence"/>
</dbReference>
<evidence type="ECO:0000313" key="2">
    <source>
        <dbReference type="Proteomes" id="UP000620104"/>
    </source>
</evidence>
<keyword evidence="2" id="KW-1185">Reference proteome</keyword>
<accession>A0A8H3TYS6</accession>
<sequence>MEPWVMSPGAASDDASTGTAEPVFGWRSLLKGMTQGEYGSSEVVQLPNGDSVGVRMSRHRFEWLSETVHYMAEIFISDSNGNILPDCHWMFTVPNDQHGPGMYVGYVAELLKKQVQQLRDAGWDDDEALTTVRMRIANLQEAVVSRKGKNAVTWSEAIQAFKAKGQYA</sequence>
<comment type="caution">
    <text evidence="1">The sequence shown here is derived from an EMBL/GenBank/DDBJ whole genome shotgun (WGS) entry which is preliminary data.</text>
</comment>
<proteinExistence type="predicted"/>
<protein>
    <submittedName>
        <fullName evidence="1">Uncharacterized protein</fullName>
    </submittedName>
</protein>
<evidence type="ECO:0000313" key="1">
    <source>
        <dbReference type="EMBL" id="GHJ89582.1"/>
    </source>
</evidence>